<dbReference type="RefSeq" id="WP_120131236.1">
    <property type="nucleotide sequence ID" value="NZ_RAHH01000002.1"/>
</dbReference>
<dbReference type="OrthoDB" id="6507115at2"/>
<dbReference type="EMBL" id="RAHH01000002">
    <property type="protein sequence ID" value="RJT47227.1"/>
    <property type="molecule type" value="Genomic_DNA"/>
</dbReference>
<dbReference type="AlphaFoldDB" id="A0A419NET0"/>
<sequence>MNQKWTITVTTESGETFTGAMTRQQPELVNGFVAVATEDGDWIFLKPDTVTKMHFTPVAEEATEETGTETEKE</sequence>
<gene>
    <name evidence="1" type="ORF">D6C13_02370</name>
</gene>
<dbReference type="Proteomes" id="UP000284908">
    <property type="component" value="Unassembled WGS sequence"/>
</dbReference>
<name>A0A419NET0_9GAMM</name>
<comment type="caution">
    <text evidence="1">The sequence shown here is derived from an EMBL/GenBank/DDBJ whole genome shotgun (WGS) entry which is preliminary data.</text>
</comment>
<reference evidence="1 2" key="1">
    <citation type="submission" date="2018-09" db="EMBL/GenBank/DDBJ databases">
        <authorList>
            <person name="Le Fleche-Mateos A."/>
        </authorList>
    </citation>
    <scope>NUCLEOTIDE SEQUENCE [LARGE SCALE GENOMIC DNA]</scope>
    <source>
        <strain evidence="1 2">DSM 27399</strain>
    </source>
</reference>
<keyword evidence="2" id="KW-1185">Reference proteome</keyword>
<evidence type="ECO:0000313" key="2">
    <source>
        <dbReference type="Proteomes" id="UP000284908"/>
    </source>
</evidence>
<organism evidence="1 2">
    <name type="scientific">Rahnella woolbedingensis</name>
    <dbReference type="NCBI Taxonomy" id="1510574"/>
    <lineage>
        <taxon>Bacteria</taxon>
        <taxon>Pseudomonadati</taxon>
        <taxon>Pseudomonadota</taxon>
        <taxon>Gammaproteobacteria</taxon>
        <taxon>Enterobacterales</taxon>
        <taxon>Yersiniaceae</taxon>
        <taxon>Rahnella</taxon>
    </lineage>
</organism>
<accession>A0A419NET0</accession>
<proteinExistence type="predicted"/>
<evidence type="ECO:0000313" key="1">
    <source>
        <dbReference type="EMBL" id="RJT47227.1"/>
    </source>
</evidence>
<protein>
    <submittedName>
        <fullName evidence="1">Uncharacterized protein</fullName>
    </submittedName>
</protein>